<gene>
    <name evidence="1" type="ORF">NW755_008210</name>
</gene>
<comment type="caution">
    <text evidence="1">The sequence shown here is derived from an EMBL/GenBank/DDBJ whole genome shotgun (WGS) entry which is preliminary data.</text>
</comment>
<protein>
    <submittedName>
        <fullName evidence="1">Uncharacterized protein</fullName>
    </submittedName>
</protein>
<dbReference type="Proteomes" id="UP001152087">
    <property type="component" value="Unassembled WGS sequence"/>
</dbReference>
<evidence type="ECO:0000313" key="1">
    <source>
        <dbReference type="EMBL" id="KAJ4185759.1"/>
    </source>
</evidence>
<dbReference type="AlphaFoldDB" id="A0A9W8V0M6"/>
<dbReference type="EMBL" id="JAOQAV010000022">
    <property type="protein sequence ID" value="KAJ4185759.1"/>
    <property type="molecule type" value="Genomic_DNA"/>
</dbReference>
<evidence type="ECO:0000313" key="2">
    <source>
        <dbReference type="Proteomes" id="UP001152087"/>
    </source>
</evidence>
<sequence>MTGLFSNPTRPQLLTVRCQIWHRSEYRQSYTDNQDLVSILRFCSSRGWRVTPARLENGSYGNDFVPIEVDLRCTYNDLPLASADLREIFMGAVELHVDDLFKNRESEPLYVNMYPIGSITSDDIRRGFTRFRALRSLAVQSHACAKMRPNTSESIEAELARIGVEVPTRALGLLKLYVEVKLGINPSAKDIKKCCKAIENSMDKCFLSEWRKGFPEDGPVVSEIATKEIEELWDQSLVLFWHVAFLSAQIHGCIETLTAGRALSNQDLLDNLVYMQRALTHFSNSSQADNMISSLIGAGLVSYLAGGSNPLFFGLISLGAYKGTVEYYWRSRKQSAVKDLGKAMEDFGQHLQKAQLALAAQFCKQMFKVQLDELSIAERNEILTELGVDVARLPFQRLGEGLILAALTEFRSQYLALKSKRDRVRKDADLSHLNMVDPIEDEAEE</sequence>
<name>A0A9W8V0M6_9HYPO</name>
<keyword evidence="2" id="KW-1185">Reference proteome</keyword>
<organism evidence="1 2">
    <name type="scientific">Fusarium falciforme</name>
    <dbReference type="NCBI Taxonomy" id="195108"/>
    <lineage>
        <taxon>Eukaryota</taxon>
        <taxon>Fungi</taxon>
        <taxon>Dikarya</taxon>
        <taxon>Ascomycota</taxon>
        <taxon>Pezizomycotina</taxon>
        <taxon>Sordariomycetes</taxon>
        <taxon>Hypocreomycetidae</taxon>
        <taxon>Hypocreales</taxon>
        <taxon>Nectriaceae</taxon>
        <taxon>Fusarium</taxon>
        <taxon>Fusarium solani species complex</taxon>
    </lineage>
</organism>
<accession>A0A9W8V0M6</accession>
<reference evidence="1" key="1">
    <citation type="submission" date="2022-09" db="EMBL/GenBank/DDBJ databases">
        <title>Fusarium specimens isolated from Avocado Roots.</title>
        <authorList>
            <person name="Stajich J."/>
            <person name="Roper C."/>
            <person name="Heimlech-Rivalta G."/>
        </authorList>
    </citation>
    <scope>NUCLEOTIDE SEQUENCE</scope>
    <source>
        <strain evidence="1">A02</strain>
    </source>
</reference>
<proteinExistence type="predicted"/>